<gene>
    <name evidence="4" type="ORF">EZS27_028808</name>
</gene>
<sequence>GGTGSGDVNEAYTVSLTEGLKNAGYQLNADLVASYDKYISEENEKNKSNSTNPLLNFLPKKRLTEFIPSAASLKNVATSADVALITIGRTSGEFIDRVLSNDYELSENEQKLIREVTKAFHAVNKKVIVILNISGVIETTSWNNTPDAILLAWQLGQEGGNSVADVLSGKVNPSGKLPMTFPVKYADIASSANFPQDNTPDFDVNSILGLNKDPDRELVRNVDYTNYEEDIFVGYRYFDSFGKQVSYPFGYGLSYTTFELSNPTVKEENGVFTLTVDVKNTGNFAGKEVVQLYVSAPANPAYAKPEKELKAFAKTKELQPNEIQTITLTVAAADLASFDPDASAWVTDNGKYLFQLGTSSKDIKVSVDATINQKLKVKTNNVLSLQSPINILKK</sequence>
<dbReference type="Gene3D" id="2.60.40.10">
    <property type="entry name" value="Immunoglobulins"/>
    <property type="match status" value="1"/>
</dbReference>
<dbReference type="EC" id="3.2.1.21" evidence="4"/>
<dbReference type="EMBL" id="SNRY01003279">
    <property type="protein sequence ID" value="KAA6321553.1"/>
    <property type="molecule type" value="Genomic_DNA"/>
</dbReference>
<evidence type="ECO:0000256" key="2">
    <source>
        <dbReference type="ARBA" id="ARBA00022801"/>
    </source>
</evidence>
<dbReference type="Pfam" id="PF14310">
    <property type="entry name" value="Fn3-like"/>
    <property type="match status" value="1"/>
</dbReference>
<dbReference type="Gene3D" id="3.40.50.1700">
    <property type="entry name" value="Glycoside hydrolase family 3 C-terminal domain"/>
    <property type="match status" value="1"/>
</dbReference>
<evidence type="ECO:0000313" key="4">
    <source>
        <dbReference type="EMBL" id="KAA6321553.1"/>
    </source>
</evidence>
<reference evidence="4" key="1">
    <citation type="submission" date="2019-03" db="EMBL/GenBank/DDBJ databases">
        <title>Single cell metagenomics reveals metabolic interactions within the superorganism composed of flagellate Streblomastix strix and complex community of Bacteroidetes bacteria on its surface.</title>
        <authorList>
            <person name="Treitli S.C."/>
            <person name="Kolisko M."/>
            <person name="Husnik F."/>
            <person name="Keeling P."/>
            <person name="Hampl V."/>
        </authorList>
    </citation>
    <scope>NUCLEOTIDE SEQUENCE</scope>
    <source>
        <strain evidence="4">STM</strain>
    </source>
</reference>
<proteinExistence type="inferred from homology"/>
<dbReference type="GO" id="GO:0005975">
    <property type="term" value="P:carbohydrate metabolic process"/>
    <property type="evidence" value="ECO:0007669"/>
    <property type="project" value="InterPro"/>
</dbReference>
<dbReference type="GO" id="GO:0008422">
    <property type="term" value="F:beta-glucosidase activity"/>
    <property type="evidence" value="ECO:0007669"/>
    <property type="project" value="UniProtKB-EC"/>
</dbReference>
<comment type="caution">
    <text evidence="4">The sequence shown here is derived from an EMBL/GenBank/DDBJ whole genome shotgun (WGS) entry which is preliminary data.</text>
</comment>
<organism evidence="4">
    <name type="scientific">termite gut metagenome</name>
    <dbReference type="NCBI Taxonomy" id="433724"/>
    <lineage>
        <taxon>unclassified sequences</taxon>
        <taxon>metagenomes</taxon>
        <taxon>organismal metagenomes</taxon>
    </lineage>
</organism>
<keyword evidence="4" id="KW-0326">Glycosidase</keyword>
<dbReference type="InterPro" id="IPR036881">
    <property type="entry name" value="Glyco_hydro_3_C_sf"/>
</dbReference>
<dbReference type="Pfam" id="PF01915">
    <property type="entry name" value="Glyco_hydro_3_C"/>
    <property type="match status" value="1"/>
</dbReference>
<dbReference type="InterPro" id="IPR013783">
    <property type="entry name" value="Ig-like_fold"/>
</dbReference>
<evidence type="ECO:0000256" key="1">
    <source>
        <dbReference type="ARBA" id="ARBA00005336"/>
    </source>
</evidence>
<dbReference type="PANTHER" id="PTHR42715:SF10">
    <property type="entry name" value="BETA-GLUCOSIDASE"/>
    <property type="match status" value="1"/>
</dbReference>
<feature type="domain" description="Fibronectin type III-like" evidence="3">
    <location>
        <begin position="288"/>
        <end position="360"/>
    </location>
</feature>
<dbReference type="SUPFAM" id="SSF52279">
    <property type="entry name" value="Beta-D-glucan exohydrolase, C-terminal domain"/>
    <property type="match status" value="1"/>
</dbReference>
<feature type="non-terminal residue" evidence="4">
    <location>
        <position position="1"/>
    </location>
</feature>
<evidence type="ECO:0000259" key="3">
    <source>
        <dbReference type="SMART" id="SM01217"/>
    </source>
</evidence>
<protein>
    <submittedName>
        <fullName evidence="4">Beta-glucosidase</fullName>
        <ecNumber evidence="4">3.2.1.21</ecNumber>
    </submittedName>
</protein>
<dbReference type="InterPro" id="IPR050288">
    <property type="entry name" value="Cellulose_deg_GH3"/>
</dbReference>
<dbReference type="SMART" id="SM01217">
    <property type="entry name" value="Fn3_like"/>
    <property type="match status" value="1"/>
</dbReference>
<accession>A0A5J4QLM7</accession>
<dbReference type="PANTHER" id="PTHR42715">
    <property type="entry name" value="BETA-GLUCOSIDASE"/>
    <property type="match status" value="1"/>
</dbReference>
<name>A0A5J4QLM7_9ZZZZ</name>
<comment type="similarity">
    <text evidence="1">Belongs to the glycosyl hydrolase 3 family.</text>
</comment>
<keyword evidence="2 4" id="KW-0378">Hydrolase</keyword>
<dbReference type="InterPro" id="IPR002772">
    <property type="entry name" value="Glyco_hydro_3_C"/>
</dbReference>
<dbReference type="AlphaFoldDB" id="A0A5J4QLM7"/>
<dbReference type="InterPro" id="IPR026891">
    <property type="entry name" value="Fn3-like"/>
</dbReference>